<evidence type="ECO:0000259" key="4">
    <source>
        <dbReference type="PROSITE" id="PS51358"/>
    </source>
</evidence>
<dbReference type="InterPro" id="IPR002687">
    <property type="entry name" value="Nop_dom"/>
</dbReference>
<keyword evidence="3" id="KW-0539">Nucleus</keyword>
<dbReference type="PANTHER" id="PTHR10894">
    <property type="entry name" value="NUCLEOLAR PROTEIN 5 NUCLEOLAR PROTEIN NOP5 NOP58"/>
    <property type="match status" value="1"/>
</dbReference>
<dbReference type="SUPFAM" id="SSF89124">
    <property type="entry name" value="Nop domain"/>
    <property type="match status" value="1"/>
</dbReference>
<proteinExistence type="predicted"/>
<dbReference type="Gene3D" id="3.80.10.10">
    <property type="entry name" value="Ribonuclease Inhibitor"/>
    <property type="match status" value="1"/>
</dbReference>
<feature type="domain" description="Nop" evidence="4">
    <location>
        <begin position="4"/>
        <end position="126"/>
    </location>
</feature>
<dbReference type="InterPro" id="IPR032675">
    <property type="entry name" value="LRR_dom_sf"/>
</dbReference>
<evidence type="ECO:0000313" key="5">
    <source>
        <dbReference type="Proteomes" id="UP000813463"/>
    </source>
</evidence>
<dbReference type="Pfam" id="PF00560">
    <property type="entry name" value="LRR_1"/>
    <property type="match status" value="3"/>
</dbReference>
<dbReference type="GeneID" id="130461729"/>
<organism evidence="5 6">
    <name type="scientific">Spinacia oleracea</name>
    <name type="common">Spinach</name>
    <dbReference type="NCBI Taxonomy" id="3562"/>
    <lineage>
        <taxon>Eukaryota</taxon>
        <taxon>Viridiplantae</taxon>
        <taxon>Streptophyta</taxon>
        <taxon>Embryophyta</taxon>
        <taxon>Tracheophyta</taxon>
        <taxon>Spermatophyta</taxon>
        <taxon>Magnoliopsida</taxon>
        <taxon>eudicotyledons</taxon>
        <taxon>Gunneridae</taxon>
        <taxon>Pentapetalae</taxon>
        <taxon>Caryophyllales</taxon>
        <taxon>Chenopodiaceae</taxon>
        <taxon>Chenopodioideae</taxon>
        <taxon>Anserineae</taxon>
        <taxon>Spinacia</taxon>
    </lineage>
</organism>
<dbReference type="InterPro" id="IPR045056">
    <property type="entry name" value="Nop56/Nop58"/>
</dbReference>
<evidence type="ECO:0000313" key="6">
    <source>
        <dbReference type="RefSeq" id="XP_056685890.1"/>
    </source>
</evidence>
<dbReference type="SUPFAM" id="SSF52058">
    <property type="entry name" value="L domain-like"/>
    <property type="match status" value="1"/>
</dbReference>
<dbReference type="Gene3D" id="1.10.246.90">
    <property type="entry name" value="Nop domain"/>
    <property type="match status" value="1"/>
</dbReference>
<dbReference type="PROSITE" id="PS51358">
    <property type="entry name" value="NOP"/>
    <property type="match status" value="1"/>
</dbReference>
<gene>
    <name evidence="6" type="primary">LOC130461729</name>
</gene>
<evidence type="ECO:0000256" key="1">
    <source>
        <dbReference type="ARBA" id="ARBA00004604"/>
    </source>
</evidence>
<dbReference type="InterPro" id="IPR001611">
    <property type="entry name" value="Leu-rich_rpt"/>
</dbReference>
<dbReference type="InterPro" id="IPR036070">
    <property type="entry name" value="Nop_dom_sf"/>
</dbReference>
<dbReference type="InterPro" id="IPR042239">
    <property type="entry name" value="Nop_C"/>
</dbReference>
<name>A0ABM3QR93_SPIOL</name>
<reference evidence="6" key="2">
    <citation type="submission" date="2025-08" db="UniProtKB">
        <authorList>
            <consortium name="RefSeq"/>
        </authorList>
    </citation>
    <scope>IDENTIFICATION</scope>
    <source>
        <tissue evidence="6">Leaf</tissue>
    </source>
</reference>
<dbReference type="Proteomes" id="UP000813463">
    <property type="component" value="Chromosome 5"/>
</dbReference>
<dbReference type="Pfam" id="PF01798">
    <property type="entry name" value="Nop"/>
    <property type="match status" value="1"/>
</dbReference>
<keyword evidence="5" id="KW-1185">Reference proteome</keyword>
<dbReference type="PANTHER" id="PTHR10894:SF1">
    <property type="entry name" value="NUCLEOLAR PROTEIN 58"/>
    <property type="match status" value="1"/>
</dbReference>
<dbReference type="RefSeq" id="XP_056685890.1">
    <property type="nucleotide sequence ID" value="XM_056829912.1"/>
</dbReference>
<comment type="subcellular location">
    <subcellularLocation>
        <location evidence="1">Nucleus</location>
        <location evidence="1">Nucleolus</location>
    </subcellularLocation>
</comment>
<dbReference type="PRINTS" id="PR00019">
    <property type="entry name" value="LEURICHRPT"/>
</dbReference>
<sequence>MNTIAPKLIVVVGELVGARLIAHGGNLIKLAKHPGSTIQIIGEEKALFRALKTKHATPKYGVIYDTSLIGQAAPNNCSLEFLNLSKNTLTGSIPSNVGELRAMNVLDLSENKLNGSIPTEIGKATSLQELILEKNFIEEIIPPSIEHCSSLSVLMLSWKGESGSSRVKSLNPIYSAVGDPAMFIELAGLPPSAEVKIPGADEEALDCPEGYVVMYEYPFTIGFKFPFTPLARSFIEVSILSPG</sequence>
<keyword evidence="2" id="KW-0690">Ribosome biogenesis</keyword>
<reference evidence="5" key="1">
    <citation type="journal article" date="2021" name="Nat. Commun.">
        <title>Genomic analyses provide insights into spinach domestication and the genetic basis of agronomic traits.</title>
        <authorList>
            <person name="Cai X."/>
            <person name="Sun X."/>
            <person name="Xu C."/>
            <person name="Sun H."/>
            <person name="Wang X."/>
            <person name="Ge C."/>
            <person name="Zhang Z."/>
            <person name="Wang Q."/>
            <person name="Fei Z."/>
            <person name="Jiao C."/>
            <person name="Wang Q."/>
        </authorList>
    </citation>
    <scope>NUCLEOTIDE SEQUENCE [LARGE SCALE GENOMIC DNA]</scope>
    <source>
        <strain evidence="5">cv. Varoflay</strain>
    </source>
</reference>
<protein>
    <recommendedName>
        <fullName evidence="4">Nop domain-containing protein</fullName>
    </recommendedName>
</protein>
<evidence type="ECO:0000256" key="2">
    <source>
        <dbReference type="ARBA" id="ARBA00022517"/>
    </source>
</evidence>
<accession>A0ABM3QR93</accession>
<evidence type="ECO:0000256" key="3">
    <source>
        <dbReference type="ARBA" id="ARBA00023242"/>
    </source>
</evidence>